<keyword evidence="2" id="KW-1185">Reference proteome</keyword>
<gene>
    <name evidence="1" type="ORF">H5410_057387</name>
</gene>
<protein>
    <submittedName>
        <fullName evidence="1">Uncharacterized protein</fullName>
    </submittedName>
</protein>
<dbReference type="AlphaFoldDB" id="A0A9J5WPJ1"/>
<sequence>MNAHNKIQFTYARINCVLKDSNCDTPSPKILMLAIVATCANQESDTTLTLKKRNTMHVFTHRFALIFQLTFDPSYSRSKGLSKSCNGLSAK</sequence>
<feature type="non-terminal residue" evidence="1">
    <location>
        <position position="1"/>
    </location>
</feature>
<comment type="caution">
    <text evidence="1">The sequence shown here is derived from an EMBL/GenBank/DDBJ whole genome shotgun (WGS) entry which is preliminary data.</text>
</comment>
<dbReference type="Proteomes" id="UP000824120">
    <property type="component" value="Chromosome 11"/>
</dbReference>
<dbReference type="EMBL" id="JACXVP010000011">
    <property type="protein sequence ID" value="KAG5577253.1"/>
    <property type="molecule type" value="Genomic_DNA"/>
</dbReference>
<organism evidence="1 2">
    <name type="scientific">Solanum commersonii</name>
    <name type="common">Commerson's wild potato</name>
    <name type="synonym">Commerson's nightshade</name>
    <dbReference type="NCBI Taxonomy" id="4109"/>
    <lineage>
        <taxon>Eukaryota</taxon>
        <taxon>Viridiplantae</taxon>
        <taxon>Streptophyta</taxon>
        <taxon>Embryophyta</taxon>
        <taxon>Tracheophyta</taxon>
        <taxon>Spermatophyta</taxon>
        <taxon>Magnoliopsida</taxon>
        <taxon>eudicotyledons</taxon>
        <taxon>Gunneridae</taxon>
        <taxon>Pentapetalae</taxon>
        <taxon>asterids</taxon>
        <taxon>lamiids</taxon>
        <taxon>Solanales</taxon>
        <taxon>Solanaceae</taxon>
        <taxon>Solanoideae</taxon>
        <taxon>Solaneae</taxon>
        <taxon>Solanum</taxon>
    </lineage>
</organism>
<evidence type="ECO:0000313" key="2">
    <source>
        <dbReference type="Proteomes" id="UP000824120"/>
    </source>
</evidence>
<accession>A0A9J5WPJ1</accession>
<evidence type="ECO:0000313" key="1">
    <source>
        <dbReference type="EMBL" id="KAG5577253.1"/>
    </source>
</evidence>
<proteinExistence type="predicted"/>
<reference evidence="1 2" key="1">
    <citation type="submission" date="2020-09" db="EMBL/GenBank/DDBJ databases">
        <title>De no assembly of potato wild relative species, Solanum commersonii.</title>
        <authorList>
            <person name="Cho K."/>
        </authorList>
    </citation>
    <scope>NUCLEOTIDE SEQUENCE [LARGE SCALE GENOMIC DNA]</scope>
    <source>
        <strain evidence="1">LZ3.2</strain>
        <tissue evidence="1">Leaf</tissue>
    </source>
</reference>
<name>A0A9J5WPJ1_SOLCO</name>